<proteinExistence type="predicted"/>
<reference evidence="2 3" key="1">
    <citation type="submission" date="2021-06" db="EMBL/GenBank/DDBJ databases">
        <authorList>
            <person name="Kallberg Y."/>
            <person name="Tangrot J."/>
            <person name="Rosling A."/>
        </authorList>
    </citation>
    <scope>NUCLEOTIDE SEQUENCE [LARGE SCALE GENOMIC DNA]</scope>
    <source>
        <strain evidence="2 3">120-4 pot B 10/14</strain>
    </source>
</reference>
<evidence type="ECO:0000256" key="1">
    <source>
        <dbReference type="SAM" id="MobiDB-lite"/>
    </source>
</evidence>
<keyword evidence="3" id="KW-1185">Reference proteome</keyword>
<gene>
    <name evidence="2" type="ORF">GMARGA_LOCUS20297</name>
</gene>
<feature type="compositionally biased region" description="Polar residues" evidence="1">
    <location>
        <begin position="40"/>
        <end position="49"/>
    </location>
</feature>
<feature type="non-terminal residue" evidence="2">
    <location>
        <position position="125"/>
    </location>
</feature>
<feature type="region of interest" description="Disordered" evidence="1">
    <location>
        <begin position="105"/>
        <end position="125"/>
    </location>
</feature>
<feature type="region of interest" description="Disordered" evidence="1">
    <location>
        <begin position="1"/>
        <end position="20"/>
    </location>
</feature>
<feature type="compositionally biased region" description="Acidic residues" evidence="1">
    <location>
        <begin position="113"/>
        <end position="125"/>
    </location>
</feature>
<feature type="region of interest" description="Disordered" evidence="1">
    <location>
        <begin position="25"/>
        <end position="49"/>
    </location>
</feature>
<evidence type="ECO:0000313" key="2">
    <source>
        <dbReference type="EMBL" id="CAG8785090.1"/>
    </source>
</evidence>
<sequence>MDSNNEYNSDSIPCTSSYADSYADPYADPYVDPYSDSYADPSQHSKTTPTAIQLHCFDDLNESSPEIEIDDNDQLKIFEAAPKILCTINELENINESAPEVKIYGANRTSDNEFGDENSDDIDTQ</sequence>
<name>A0ABN7VMV9_GIGMA</name>
<feature type="compositionally biased region" description="Polar residues" evidence="1">
    <location>
        <begin position="1"/>
        <end position="19"/>
    </location>
</feature>
<dbReference type="EMBL" id="CAJVQB010017665">
    <property type="protein sequence ID" value="CAG8785090.1"/>
    <property type="molecule type" value="Genomic_DNA"/>
</dbReference>
<evidence type="ECO:0000313" key="3">
    <source>
        <dbReference type="Proteomes" id="UP000789901"/>
    </source>
</evidence>
<dbReference type="Proteomes" id="UP000789901">
    <property type="component" value="Unassembled WGS sequence"/>
</dbReference>
<comment type="caution">
    <text evidence="2">The sequence shown here is derived from an EMBL/GenBank/DDBJ whole genome shotgun (WGS) entry which is preliminary data.</text>
</comment>
<protein>
    <submittedName>
        <fullName evidence="2">35950_t:CDS:1</fullName>
    </submittedName>
</protein>
<organism evidence="2 3">
    <name type="scientific">Gigaspora margarita</name>
    <dbReference type="NCBI Taxonomy" id="4874"/>
    <lineage>
        <taxon>Eukaryota</taxon>
        <taxon>Fungi</taxon>
        <taxon>Fungi incertae sedis</taxon>
        <taxon>Mucoromycota</taxon>
        <taxon>Glomeromycotina</taxon>
        <taxon>Glomeromycetes</taxon>
        <taxon>Diversisporales</taxon>
        <taxon>Gigasporaceae</taxon>
        <taxon>Gigaspora</taxon>
    </lineage>
</organism>
<accession>A0ABN7VMV9</accession>